<name>A0ABY1S6J7_CALBS</name>
<protein>
    <submittedName>
        <fullName evidence="1">Uncharacterized protein</fullName>
    </submittedName>
</protein>
<dbReference type="RefSeq" id="WP_015908809.1">
    <property type="nucleotide sequence ID" value="NZ_FUZJ01000001.1"/>
</dbReference>
<dbReference type="EMBL" id="FXXC01000001">
    <property type="protein sequence ID" value="SMR91595.1"/>
    <property type="molecule type" value="Genomic_DNA"/>
</dbReference>
<evidence type="ECO:0000313" key="1">
    <source>
        <dbReference type="EMBL" id="SMR91595.1"/>
    </source>
</evidence>
<dbReference type="GeneID" id="31773849"/>
<dbReference type="Proteomes" id="UP000196803">
    <property type="component" value="Unassembled WGS sequence"/>
</dbReference>
<comment type="caution">
    <text evidence="1">The sequence shown here is derived from an EMBL/GenBank/DDBJ whole genome shotgun (WGS) entry which is preliminary data.</text>
</comment>
<proteinExistence type="predicted"/>
<organism evidence="1 2">
    <name type="scientific">Caldicellulosiruptor bescii</name>
    <name type="common">Anaerocellum thermophilum</name>
    <dbReference type="NCBI Taxonomy" id="31899"/>
    <lineage>
        <taxon>Bacteria</taxon>
        <taxon>Bacillati</taxon>
        <taxon>Bacillota</taxon>
        <taxon>Bacillota incertae sedis</taxon>
        <taxon>Caldicellulosiruptorales</taxon>
        <taxon>Caldicellulosiruptoraceae</taxon>
        <taxon>Caldicellulosiruptor</taxon>
    </lineage>
</organism>
<sequence length="77" mass="8806">MFIKKLNDDVLRIIGQLYSIVADDYADKVYKEVKGIKILAYKVEGDTNLVRIDIKKVEGEINGESCQETKQGEVREE</sequence>
<evidence type="ECO:0000313" key="2">
    <source>
        <dbReference type="Proteomes" id="UP000196803"/>
    </source>
</evidence>
<keyword evidence="2" id="KW-1185">Reference proteome</keyword>
<gene>
    <name evidence="1" type="ORF">SAMN05216240_0550</name>
</gene>
<reference evidence="1 2" key="1">
    <citation type="submission" date="2017-05" db="EMBL/GenBank/DDBJ databases">
        <authorList>
            <person name="Varghese N."/>
            <person name="Submissions S."/>
        </authorList>
    </citation>
    <scope>NUCLEOTIDE SEQUENCE [LARGE SCALE GENOMIC DNA]</scope>
    <source>
        <strain evidence="1 2">MACB1020</strain>
    </source>
</reference>
<accession>A0ABY1S6J7</accession>